<dbReference type="Proteomes" id="UP000008922">
    <property type="component" value="Chromosome"/>
</dbReference>
<dbReference type="InterPro" id="IPR014825">
    <property type="entry name" value="DNA_alkylation"/>
</dbReference>
<name>E8N3T1_ANATU</name>
<sequence length="275" mass="31438">MESMPAVSVIRLQEQITTLIGRLSHPMDFYRALTDFLETYGDHAYRAGERVTGESILPSYHVPPLVWRQLEVSLAQAARRFPQRTLDVIPLLWEAEYREPRHIAAWMLGHVPLSESSAVVEMLQRLVSLDVDWALLRVLLDKGTLTLRKEGEEPLLRMLETWLNREQPMYRKAGLLLCEGLVADPAWENLPAIFRLLQPLVEKPEPAWLNDLLIVLQNLAQRSPSEVSFFLKQILSRSEENPLTARLVRKVASSLPVEMAENLRKSARSSFPKTG</sequence>
<dbReference type="KEGG" id="atm:ANT_10610"/>
<reference evidence="1 2" key="1">
    <citation type="submission" date="2010-12" db="EMBL/GenBank/DDBJ databases">
        <title>Whole genome sequence of Anaerolinea thermophila UNI-1.</title>
        <authorList>
            <person name="Narita-Yamada S."/>
            <person name="Kishi E."/>
            <person name="Watanabe Y."/>
            <person name="Takasaki K."/>
            <person name="Ankai A."/>
            <person name="Oguchi A."/>
            <person name="Fukui S."/>
            <person name="Takahashi M."/>
            <person name="Yashiro I."/>
            <person name="Hosoyama A."/>
            <person name="Sekiguchi Y."/>
            <person name="Hanada S."/>
            <person name="Fujita N."/>
        </authorList>
    </citation>
    <scope>NUCLEOTIDE SEQUENCE [LARGE SCALE GENOMIC DNA]</scope>
    <source>
        <strain evidence="2">DSM 14523 / JCM 11388 / NBRC 100420 / UNI-1</strain>
    </source>
</reference>
<dbReference type="Pfam" id="PF08713">
    <property type="entry name" value="DNA_alkylation"/>
    <property type="match status" value="1"/>
</dbReference>
<dbReference type="SUPFAM" id="SSF48371">
    <property type="entry name" value="ARM repeat"/>
    <property type="match status" value="1"/>
</dbReference>
<evidence type="ECO:0008006" key="3">
    <source>
        <dbReference type="Google" id="ProtNLM"/>
    </source>
</evidence>
<dbReference type="EMBL" id="AP012029">
    <property type="protein sequence ID" value="BAJ63095.1"/>
    <property type="molecule type" value="Genomic_DNA"/>
</dbReference>
<keyword evidence="2" id="KW-1185">Reference proteome</keyword>
<dbReference type="AlphaFoldDB" id="E8N3T1"/>
<dbReference type="STRING" id="926569.ANT_10610"/>
<evidence type="ECO:0000313" key="1">
    <source>
        <dbReference type="EMBL" id="BAJ63095.1"/>
    </source>
</evidence>
<dbReference type="Gene3D" id="1.25.10.90">
    <property type="match status" value="1"/>
</dbReference>
<dbReference type="HOGENOM" id="CLU_1010636_0_0_0"/>
<gene>
    <name evidence="1" type="ordered locus">ANT_10610</name>
</gene>
<protein>
    <recommendedName>
        <fullName evidence="3">DNA alkylation repair enzyme</fullName>
    </recommendedName>
</protein>
<dbReference type="InParanoid" id="E8N3T1"/>
<dbReference type="InterPro" id="IPR016024">
    <property type="entry name" value="ARM-type_fold"/>
</dbReference>
<dbReference type="OrthoDB" id="161251at2"/>
<evidence type="ECO:0000313" key="2">
    <source>
        <dbReference type="Proteomes" id="UP000008922"/>
    </source>
</evidence>
<organism evidence="1 2">
    <name type="scientific">Anaerolinea thermophila (strain DSM 14523 / JCM 11388 / NBRC 100420 / UNI-1)</name>
    <dbReference type="NCBI Taxonomy" id="926569"/>
    <lineage>
        <taxon>Bacteria</taxon>
        <taxon>Bacillati</taxon>
        <taxon>Chloroflexota</taxon>
        <taxon>Anaerolineae</taxon>
        <taxon>Anaerolineales</taxon>
        <taxon>Anaerolineaceae</taxon>
        <taxon>Anaerolinea</taxon>
    </lineage>
</organism>
<accession>E8N3T1</accession>
<proteinExistence type="predicted"/>